<feature type="transmembrane region" description="Helical" evidence="2">
    <location>
        <begin position="84"/>
        <end position="103"/>
    </location>
</feature>
<dbReference type="InterPro" id="IPR053240">
    <property type="entry name" value="VTT_domain"/>
</dbReference>
<feature type="transmembrane region" description="Helical" evidence="2">
    <location>
        <begin position="187"/>
        <end position="208"/>
    </location>
</feature>
<dbReference type="PANTHER" id="PTHR46826:SF1">
    <property type="entry name" value="TVP38_TMEM64 FAMILY MEMBRANE PROTEIN YDJX"/>
    <property type="match status" value="1"/>
</dbReference>
<dbReference type="PANTHER" id="PTHR46826">
    <property type="match status" value="1"/>
</dbReference>
<evidence type="ECO:0000313" key="5">
    <source>
        <dbReference type="EMBL" id="GFH16995.1"/>
    </source>
</evidence>
<feature type="domain" description="VTT" evidence="4">
    <location>
        <begin position="66"/>
        <end position="209"/>
    </location>
</feature>
<dbReference type="Pfam" id="PF09335">
    <property type="entry name" value="VTT_dom"/>
    <property type="match status" value="1"/>
</dbReference>
<organism evidence="5 6">
    <name type="scientific">Haematococcus lacustris</name>
    <name type="common">Green alga</name>
    <name type="synonym">Haematococcus pluvialis</name>
    <dbReference type="NCBI Taxonomy" id="44745"/>
    <lineage>
        <taxon>Eukaryota</taxon>
        <taxon>Viridiplantae</taxon>
        <taxon>Chlorophyta</taxon>
        <taxon>core chlorophytes</taxon>
        <taxon>Chlorophyceae</taxon>
        <taxon>CS clade</taxon>
        <taxon>Chlamydomonadales</taxon>
        <taxon>Haematococcaceae</taxon>
        <taxon>Haematococcus</taxon>
    </lineage>
</organism>
<dbReference type="Proteomes" id="UP000485058">
    <property type="component" value="Unassembled WGS sequence"/>
</dbReference>
<accession>A0A699Z605</accession>
<feature type="signal peptide" evidence="3">
    <location>
        <begin position="1"/>
        <end position="22"/>
    </location>
</feature>
<evidence type="ECO:0000256" key="1">
    <source>
        <dbReference type="SAM" id="MobiDB-lite"/>
    </source>
</evidence>
<keyword evidence="6" id="KW-1185">Reference proteome</keyword>
<dbReference type="AlphaFoldDB" id="A0A699Z605"/>
<name>A0A699Z605_HAELA</name>
<dbReference type="InterPro" id="IPR032816">
    <property type="entry name" value="VTT_dom"/>
</dbReference>
<dbReference type="EMBL" id="BLLF01001081">
    <property type="protein sequence ID" value="GFH16995.1"/>
    <property type="molecule type" value="Genomic_DNA"/>
</dbReference>
<keyword evidence="3" id="KW-0732">Signal</keyword>
<feature type="region of interest" description="Disordered" evidence="1">
    <location>
        <begin position="262"/>
        <end position="287"/>
    </location>
</feature>
<evidence type="ECO:0000259" key="4">
    <source>
        <dbReference type="Pfam" id="PF09335"/>
    </source>
</evidence>
<sequence>MGLSGAACVGVMPLLLPLSAAASGGSLTGSSLEVFKQFLVTVEGMGPWGMALFVVLVMLFEMVPLFPTQPLSLASGLLFGGTKGALLMLLGVTLAATNAFLLARGLGRPLAQRIIDAELAHADKQEGAEGRQGKQGGRITQALAKVEAAIEAGGLGKQVTAVALLRLTPVVPFSASNYLLGLTPLRLPAFLAGTLVGMSVWSTVYAGLGGASRGLLEGGQDIEELLADLGSRAGAVSGNAAVATAGLLGVAGLAWLLSSKQPQGQQAGKEQGGGLPGSNDNVDDQAQ</sequence>
<proteinExistence type="predicted"/>
<protein>
    <recommendedName>
        <fullName evidence="4">VTT domain-containing protein</fullName>
    </recommendedName>
</protein>
<keyword evidence="2" id="KW-0812">Transmembrane</keyword>
<evidence type="ECO:0000256" key="3">
    <source>
        <dbReference type="SAM" id="SignalP"/>
    </source>
</evidence>
<keyword evidence="2" id="KW-1133">Transmembrane helix</keyword>
<feature type="transmembrane region" description="Helical" evidence="2">
    <location>
        <begin position="236"/>
        <end position="257"/>
    </location>
</feature>
<feature type="chain" id="PRO_5025546559" description="VTT domain-containing protein" evidence="3">
    <location>
        <begin position="23"/>
        <end position="287"/>
    </location>
</feature>
<reference evidence="5 6" key="1">
    <citation type="submission" date="2020-02" db="EMBL/GenBank/DDBJ databases">
        <title>Draft genome sequence of Haematococcus lacustris strain NIES-144.</title>
        <authorList>
            <person name="Morimoto D."/>
            <person name="Nakagawa S."/>
            <person name="Yoshida T."/>
            <person name="Sawayama S."/>
        </authorList>
    </citation>
    <scope>NUCLEOTIDE SEQUENCE [LARGE SCALE GENOMIC DNA]</scope>
    <source>
        <strain evidence="5 6">NIES-144</strain>
    </source>
</reference>
<evidence type="ECO:0000313" key="6">
    <source>
        <dbReference type="Proteomes" id="UP000485058"/>
    </source>
</evidence>
<comment type="caution">
    <text evidence="5">The sequence shown here is derived from an EMBL/GenBank/DDBJ whole genome shotgun (WGS) entry which is preliminary data.</text>
</comment>
<keyword evidence="2" id="KW-0472">Membrane</keyword>
<evidence type="ECO:0000256" key="2">
    <source>
        <dbReference type="SAM" id="Phobius"/>
    </source>
</evidence>
<gene>
    <name evidence="5" type="ORF">HaLaN_13525</name>
</gene>
<feature type="transmembrane region" description="Helical" evidence="2">
    <location>
        <begin position="45"/>
        <end position="63"/>
    </location>
</feature>